<dbReference type="PANTHER" id="PTHR48007">
    <property type="entry name" value="LEUCINE-RICH REPEAT RECEPTOR-LIKE PROTEIN KINASE PXC1"/>
    <property type="match status" value="1"/>
</dbReference>
<evidence type="ECO:0000256" key="12">
    <source>
        <dbReference type="ARBA" id="ARBA00023170"/>
    </source>
</evidence>
<dbReference type="OrthoDB" id="4062651at2759"/>
<evidence type="ECO:0000256" key="3">
    <source>
        <dbReference type="ARBA" id="ARBA00022553"/>
    </source>
</evidence>
<dbReference type="Gene3D" id="3.30.200.20">
    <property type="entry name" value="Phosphorylase Kinase, domain 1"/>
    <property type="match status" value="1"/>
</dbReference>
<evidence type="ECO:0000256" key="11">
    <source>
        <dbReference type="ARBA" id="ARBA00023136"/>
    </source>
</evidence>
<keyword evidence="3" id="KW-0597">Phosphoprotein</keyword>
<feature type="signal peptide" evidence="15">
    <location>
        <begin position="1"/>
        <end position="25"/>
    </location>
</feature>
<feature type="domain" description="Protein kinase" evidence="16">
    <location>
        <begin position="401"/>
        <end position="698"/>
    </location>
</feature>
<dbReference type="EMBL" id="PKPP01000384">
    <property type="protein sequence ID" value="PWA93447.1"/>
    <property type="molecule type" value="Genomic_DNA"/>
</dbReference>
<evidence type="ECO:0000256" key="13">
    <source>
        <dbReference type="ARBA" id="ARBA00023180"/>
    </source>
</evidence>
<evidence type="ECO:0000313" key="17">
    <source>
        <dbReference type="EMBL" id="PWA93447.1"/>
    </source>
</evidence>
<evidence type="ECO:0000256" key="4">
    <source>
        <dbReference type="ARBA" id="ARBA00022614"/>
    </source>
</evidence>
<evidence type="ECO:0000256" key="15">
    <source>
        <dbReference type="SAM" id="SignalP"/>
    </source>
</evidence>
<evidence type="ECO:0000256" key="2">
    <source>
        <dbReference type="ARBA" id="ARBA00008684"/>
    </source>
</evidence>
<comment type="subcellular location">
    <subcellularLocation>
        <location evidence="1">Membrane</location>
        <topology evidence="1">Single-pass type I membrane protein</topology>
    </subcellularLocation>
</comment>
<dbReference type="InterPro" id="IPR011009">
    <property type="entry name" value="Kinase-like_dom_sf"/>
</dbReference>
<evidence type="ECO:0000256" key="9">
    <source>
        <dbReference type="ARBA" id="ARBA00022840"/>
    </source>
</evidence>
<dbReference type="GO" id="GO:0016020">
    <property type="term" value="C:membrane"/>
    <property type="evidence" value="ECO:0007669"/>
    <property type="project" value="UniProtKB-SubCell"/>
</dbReference>
<dbReference type="InterPro" id="IPR013210">
    <property type="entry name" value="LRR_N_plant-typ"/>
</dbReference>
<dbReference type="Proteomes" id="UP000245207">
    <property type="component" value="Unassembled WGS sequence"/>
</dbReference>
<comment type="caution">
    <text evidence="17">The sequence shown here is derived from an EMBL/GenBank/DDBJ whole genome shotgun (WGS) entry which is preliminary data.</text>
</comment>
<dbReference type="Pfam" id="PF00069">
    <property type="entry name" value="Pkinase"/>
    <property type="match status" value="1"/>
</dbReference>
<dbReference type="CDD" id="cd14066">
    <property type="entry name" value="STKc_IRAK"/>
    <property type="match status" value="1"/>
</dbReference>
<keyword evidence="6 15" id="KW-0732">Signal</keyword>
<feature type="compositionally biased region" description="Low complexity" evidence="14">
    <location>
        <begin position="284"/>
        <end position="303"/>
    </location>
</feature>
<dbReference type="GO" id="GO:0051707">
    <property type="term" value="P:response to other organism"/>
    <property type="evidence" value="ECO:0007669"/>
    <property type="project" value="UniProtKB-ARBA"/>
</dbReference>
<dbReference type="STRING" id="35608.A0A2U1Q634"/>
<evidence type="ECO:0000256" key="6">
    <source>
        <dbReference type="ARBA" id="ARBA00022729"/>
    </source>
</evidence>
<keyword evidence="4" id="KW-0433">Leucine-rich repeat</keyword>
<dbReference type="AlphaFoldDB" id="A0A2U1Q634"/>
<keyword evidence="8" id="KW-0547">Nucleotide-binding</keyword>
<proteinExistence type="inferred from homology"/>
<accession>A0A2U1Q634</accession>
<dbReference type="InterPro" id="IPR032675">
    <property type="entry name" value="LRR_dom_sf"/>
</dbReference>
<dbReference type="Pfam" id="PF00560">
    <property type="entry name" value="LRR_1"/>
    <property type="match status" value="3"/>
</dbReference>
<dbReference type="Gene3D" id="3.80.10.10">
    <property type="entry name" value="Ribonuclease Inhibitor"/>
    <property type="match status" value="2"/>
</dbReference>
<dbReference type="Pfam" id="PF08263">
    <property type="entry name" value="LRRNT_2"/>
    <property type="match status" value="1"/>
</dbReference>
<dbReference type="InterPro" id="IPR003591">
    <property type="entry name" value="Leu-rich_rpt_typical-subtyp"/>
</dbReference>
<keyword evidence="18" id="KW-1185">Reference proteome</keyword>
<dbReference type="InterPro" id="IPR046959">
    <property type="entry name" value="PRK1-6/SRF4-like"/>
</dbReference>
<dbReference type="SMART" id="SM00220">
    <property type="entry name" value="S_TKc"/>
    <property type="match status" value="1"/>
</dbReference>
<gene>
    <name evidence="17" type="ORF">CTI12_AA070200</name>
</gene>
<keyword evidence="17" id="KW-0808">Transferase</keyword>
<name>A0A2U1Q634_ARTAN</name>
<evidence type="ECO:0000313" key="18">
    <source>
        <dbReference type="Proteomes" id="UP000245207"/>
    </source>
</evidence>
<evidence type="ECO:0000256" key="8">
    <source>
        <dbReference type="ARBA" id="ARBA00022741"/>
    </source>
</evidence>
<keyword evidence="12" id="KW-0675">Receptor</keyword>
<evidence type="ECO:0000256" key="5">
    <source>
        <dbReference type="ARBA" id="ARBA00022692"/>
    </source>
</evidence>
<dbReference type="PROSITE" id="PS00108">
    <property type="entry name" value="PROTEIN_KINASE_ST"/>
    <property type="match status" value="1"/>
</dbReference>
<dbReference type="FunFam" id="3.30.200.20:FF:000467">
    <property type="entry name" value="Leucine-rich repeat receptor-like protein kinase"/>
    <property type="match status" value="1"/>
</dbReference>
<dbReference type="InterPro" id="IPR000719">
    <property type="entry name" value="Prot_kinase_dom"/>
</dbReference>
<feature type="chain" id="PRO_5015527296" evidence="15">
    <location>
        <begin position="26"/>
        <end position="880"/>
    </location>
</feature>
<dbReference type="Pfam" id="PF13966">
    <property type="entry name" value="zf-RVT"/>
    <property type="match status" value="1"/>
</dbReference>
<keyword evidence="13" id="KW-0325">Glycoprotein</keyword>
<dbReference type="SUPFAM" id="SSF52058">
    <property type="entry name" value="L domain-like"/>
    <property type="match status" value="1"/>
</dbReference>
<dbReference type="Gene3D" id="1.10.510.10">
    <property type="entry name" value="Transferase(Phosphotransferase) domain 1"/>
    <property type="match status" value="1"/>
</dbReference>
<protein>
    <submittedName>
        <fullName evidence="17">Leucine-rich repeat protein kinase family protein</fullName>
    </submittedName>
</protein>
<dbReference type="SMART" id="SM00369">
    <property type="entry name" value="LRR_TYP"/>
    <property type="match status" value="3"/>
</dbReference>
<feature type="region of interest" description="Disordered" evidence="14">
    <location>
        <begin position="284"/>
        <end position="312"/>
    </location>
</feature>
<dbReference type="InterPro" id="IPR026960">
    <property type="entry name" value="RVT-Znf"/>
</dbReference>
<dbReference type="InterPro" id="IPR008271">
    <property type="entry name" value="Ser/Thr_kinase_AS"/>
</dbReference>
<dbReference type="SUPFAM" id="SSF56112">
    <property type="entry name" value="Protein kinase-like (PK-like)"/>
    <property type="match status" value="1"/>
</dbReference>
<keyword evidence="7" id="KW-0677">Repeat</keyword>
<dbReference type="InterPro" id="IPR001611">
    <property type="entry name" value="Leu-rich_rpt"/>
</dbReference>
<keyword evidence="17" id="KW-0418">Kinase</keyword>
<keyword evidence="10" id="KW-1133">Transmembrane helix</keyword>
<keyword evidence="5" id="KW-0812">Transmembrane</keyword>
<comment type="similarity">
    <text evidence="2">Belongs to the protein kinase superfamily. Ser/Thr protein kinase family.</text>
</comment>
<evidence type="ECO:0000256" key="7">
    <source>
        <dbReference type="ARBA" id="ARBA00022737"/>
    </source>
</evidence>
<dbReference type="FunFam" id="3.80.10.10:FF:000722">
    <property type="entry name" value="Leucine-rich repeat receptor-like protein kinase"/>
    <property type="match status" value="1"/>
</dbReference>
<evidence type="ECO:0000259" key="16">
    <source>
        <dbReference type="PROSITE" id="PS50011"/>
    </source>
</evidence>
<keyword evidence="9" id="KW-0067">ATP-binding</keyword>
<dbReference type="PANTHER" id="PTHR48007:SF83">
    <property type="entry name" value="PROTEIN KINASE DOMAIN-CONTAINING PROTEIN"/>
    <property type="match status" value="1"/>
</dbReference>
<evidence type="ECO:0000256" key="1">
    <source>
        <dbReference type="ARBA" id="ARBA00004479"/>
    </source>
</evidence>
<reference evidence="17 18" key="1">
    <citation type="journal article" date="2018" name="Mol. Plant">
        <title>The genome of Artemisia annua provides insight into the evolution of Asteraceae family and artemisinin biosynthesis.</title>
        <authorList>
            <person name="Shen Q."/>
            <person name="Zhang L."/>
            <person name="Liao Z."/>
            <person name="Wang S."/>
            <person name="Yan T."/>
            <person name="Shi P."/>
            <person name="Liu M."/>
            <person name="Fu X."/>
            <person name="Pan Q."/>
            <person name="Wang Y."/>
            <person name="Lv Z."/>
            <person name="Lu X."/>
            <person name="Zhang F."/>
            <person name="Jiang W."/>
            <person name="Ma Y."/>
            <person name="Chen M."/>
            <person name="Hao X."/>
            <person name="Li L."/>
            <person name="Tang Y."/>
            <person name="Lv G."/>
            <person name="Zhou Y."/>
            <person name="Sun X."/>
            <person name="Brodelius P.E."/>
            <person name="Rose J.K.C."/>
            <person name="Tang K."/>
        </authorList>
    </citation>
    <scope>NUCLEOTIDE SEQUENCE [LARGE SCALE GENOMIC DNA]</scope>
    <source>
        <strain evidence="18">cv. Huhao1</strain>
        <tissue evidence="17">Leaf</tissue>
    </source>
</reference>
<dbReference type="GO" id="GO:0005524">
    <property type="term" value="F:ATP binding"/>
    <property type="evidence" value="ECO:0007669"/>
    <property type="project" value="UniProtKB-KW"/>
</dbReference>
<sequence>MLLNVYFVSVFLILCNSHFIAHVSSLNDEGYTLLSFKQSITQDPLGTLSNWNYSDETPCSWNGIACTQQKVSSVSIPKKKLLGFISPVLGSLSELRHLNLRNNKFMGELPSELFRADKLQSLVLYGNSLSGSVPNEVNRLSYLQTLDLSSNFFNGSLPMSLIQCKRLRSLDLSQNNLSGVIPDGFGSSLGYLEKLDLSFNRFSGEIPKDLGNLSNLQGTVDLSHNMFNGSIPPSLGNLPEKVYIDLTYNNLTGPIPQNGALVNRGPTAFIGNAGLCGPPLKNPCSPNDSSSPSSYPFLPNNNPGETSEKGRKGLSKSGVIAIIVSDVIGICLIGLILSYCYSRICLCGKKTNGYEKGGNKRRNECLCFRKDESETLSEHVEQYDLVALDTQLGFDLDELLKASAFVLGKSGIGIVYKVVLEDGVTLAVRRLGEGGSQRFKEFQTEVEAIGKLKHQNIVTLRAYYWSVDEKLLIYDYISNGNLGSAIHGKPGVPSFVPLSWPVRLKIMRGVAKGLVYLHEFSPKKYVHGDLKPSNILLGPNMEAQISDFGLSRLANIAGGGTPVLQSARVVSEVATTTTTATSASNIATSYYQAPEAFKVVKPSQKWDVYSFGVVLLEMITGKTPVVQVGPEEMDIVQWIQMCIDDKKPLSDVLDPSLAQDVDKEEEIIAVLKIAMGCTQSNPERRPSMRHVADLLSLVDNVAPVILSNSNDRWVWSLDPSGEFSVKTARSYIDDFFLPTVGAPTRWVKVVSIKINIFAWKVSLDKLPSRLNLSLRGIDIPSIICPICSSAGESCSHLLFSCNLARLILRKVARWWELDIPDFHSYEGWLAWLISLRLSKGLIEVLEGVFYVMWWVVWKFRNQVLFGGSQPRLELLFDEII</sequence>
<dbReference type="PROSITE" id="PS50011">
    <property type="entry name" value="PROTEIN_KINASE_DOM"/>
    <property type="match status" value="1"/>
</dbReference>
<organism evidence="17 18">
    <name type="scientific">Artemisia annua</name>
    <name type="common">Sweet wormwood</name>
    <dbReference type="NCBI Taxonomy" id="35608"/>
    <lineage>
        <taxon>Eukaryota</taxon>
        <taxon>Viridiplantae</taxon>
        <taxon>Streptophyta</taxon>
        <taxon>Embryophyta</taxon>
        <taxon>Tracheophyta</taxon>
        <taxon>Spermatophyta</taxon>
        <taxon>Magnoliopsida</taxon>
        <taxon>eudicotyledons</taxon>
        <taxon>Gunneridae</taxon>
        <taxon>Pentapetalae</taxon>
        <taxon>asterids</taxon>
        <taxon>campanulids</taxon>
        <taxon>Asterales</taxon>
        <taxon>Asteraceae</taxon>
        <taxon>Asteroideae</taxon>
        <taxon>Anthemideae</taxon>
        <taxon>Artemisiinae</taxon>
        <taxon>Artemisia</taxon>
    </lineage>
</organism>
<evidence type="ECO:0000256" key="14">
    <source>
        <dbReference type="SAM" id="MobiDB-lite"/>
    </source>
</evidence>
<dbReference type="GO" id="GO:0006952">
    <property type="term" value="P:defense response"/>
    <property type="evidence" value="ECO:0007669"/>
    <property type="project" value="UniProtKB-ARBA"/>
</dbReference>
<dbReference type="Pfam" id="PF13855">
    <property type="entry name" value="LRR_8"/>
    <property type="match status" value="1"/>
</dbReference>
<dbReference type="FunFam" id="3.80.10.10:FF:000101">
    <property type="entry name" value="LRR receptor-like serine/threonine-protein kinase ERECTA"/>
    <property type="match status" value="1"/>
</dbReference>
<evidence type="ECO:0000256" key="10">
    <source>
        <dbReference type="ARBA" id="ARBA00022989"/>
    </source>
</evidence>
<keyword evidence="11" id="KW-0472">Membrane</keyword>
<dbReference type="GO" id="GO:0004672">
    <property type="term" value="F:protein kinase activity"/>
    <property type="evidence" value="ECO:0007669"/>
    <property type="project" value="InterPro"/>
</dbReference>